<evidence type="ECO:0000313" key="7">
    <source>
        <dbReference type="EMBL" id="KAK2177327.1"/>
    </source>
</evidence>
<protein>
    <submittedName>
        <fullName evidence="7">Uncharacterized protein</fullName>
    </submittedName>
</protein>
<evidence type="ECO:0000313" key="8">
    <source>
        <dbReference type="Proteomes" id="UP001209878"/>
    </source>
</evidence>
<dbReference type="Gene3D" id="4.10.1130.20">
    <property type="match status" value="2"/>
</dbReference>
<keyword evidence="3" id="KW-0862">Zinc</keyword>
<accession>A0AAD9KTP0</accession>
<reference evidence="7" key="1">
    <citation type="journal article" date="2023" name="Mol. Biol. Evol.">
        <title>Third-Generation Sequencing Reveals the Adaptive Role of the Epigenome in Three Deep-Sea Polychaetes.</title>
        <authorList>
            <person name="Perez M."/>
            <person name="Aroh O."/>
            <person name="Sun Y."/>
            <person name="Lan Y."/>
            <person name="Juniper S.K."/>
            <person name="Young C.R."/>
            <person name="Angers B."/>
            <person name="Qian P.Y."/>
        </authorList>
    </citation>
    <scope>NUCLEOTIDE SEQUENCE</scope>
    <source>
        <strain evidence="7">R07B-5</strain>
    </source>
</reference>
<keyword evidence="1" id="KW-0479">Metal-binding</keyword>
<dbReference type="PANTHER" id="PTHR46983:SF3">
    <property type="entry name" value="CHPADIPLOID STATE MAINTENANCE PROTEIN CHPA"/>
    <property type="match status" value="1"/>
</dbReference>
<dbReference type="Proteomes" id="UP001209878">
    <property type="component" value="Unassembled WGS sequence"/>
</dbReference>
<dbReference type="EMBL" id="JAODUO010000606">
    <property type="protein sequence ID" value="KAK2177327.1"/>
    <property type="molecule type" value="Genomic_DNA"/>
</dbReference>
<dbReference type="InterPro" id="IPR008978">
    <property type="entry name" value="HSP20-like_chaperone"/>
</dbReference>
<keyword evidence="8" id="KW-1185">Reference proteome</keyword>
<name>A0AAD9KTP0_RIDPI</name>
<evidence type="ECO:0000256" key="1">
    <source>
        <dbReference type="ARBA" id="ARBA00022723"/>
    </source>
</evidence>
<dbReference type="SUPFAM" id="SSF49764">
    <property type="entry name" value="HSP20-like chaperones"/>
    <property type="match status" value="1"/>
</dbReference>
<feature type="domain" description="CS" evidence="5">
    <location>
        <begin position="226"/>
        <end position="316"/>
    </location>
</feature>
<dbReference type="InterPro" id="IPR007052">
    <property type="entry name" value="CS_dom"/>
</dbReference>
<feature type="region of interest" description="Disordered" evidence="4">
    <location>
        <begin position="94"/>
        <end position="113"/>
    </location>
</feature>
<evidence type="ECO:0000259" key="5">
    <source>
        <dbReference type="PROSITE" id="PS51203"/>
    </source>
</evidence>
<dbReference type="GO" id="GO:0046872">
    <property type="term" value="F:metal ion binding"/>
    <property type="evidence" value="ECO:0007669"/>
    <property type="project" value="UniProtKB-KW"/>
</dbReference>
<feature type="domain" description="CHORD" evidence="6">
    <location>
        <begin position="155"/>
        <end position="214"/>
    </location>
</feature>
<dbReference type="Pfam" id="PF04969">
    <property type="entry name" value="CS"/>
    <property type="match status" value="1"/>
</dbReference>
<dbReference type="PANTHER" id="PTHR46983">
    <property type="entry name" value="CYSTEINE AND HISTIDINE-RICH DOMAIN-CONTAINING PROTEIN 1"/>
    <property type="match status" value="1"/>
</dbReference>
<gene>
    <name evidence="7" type="ORF">NP493_607g01008</name>
</gene>
<dbReference type="AlphaFoldDB" id="A0AAD9KTP0"/>
<evidence type="ECO:0000256" key="2">
    <source>
        <dbReference type="ARBA" id="ARBA00022737"/>
    </source>
</evidence>
<evidence type="ECO:0000256" key="4">
    <source>
        <dbReference type="SAM" id="MobiDB-lite"/>
    </source>
</evidence>
<evidence type="ECO:0000259" key="6">
    <source>
        <dbReference type="PROSITE" id="PS51401"/>
    </source>
</evidence>
<evidence type="ECO:0000256" key="3">
    <source>
        <dbReference type="ARBA" id="ARBA00022833"/>
    </source>
</evidence>
<dbReference type="InterPro" id="IPR007051">
    <property type="entry name" value="CHORD_dom"/>
</dbReference>
<comment type="caution">
    <text evidence="7">The sequence shown here is derived from an EMBL/GenBank/DDBJ whole genome shotgun (WGS) entry which is preliminary data.</text>
</comment>
<dbReference type="Gene3D" id="2.60.40.790">
    <property type="match status" value="1"/>
</dbReference>
<proteinExistence type="predicted"/>
<dbReference type="PROSITE" id="PS51401">
    <property type="entry name" value="CHORD"/>
    <property type="match status" value="2"/>
</dbReference>
<feature type="domain" description="CHORD" evidence="6">
    <location>
        <begin position="9"/>
        <end position="68"/>
    </location>
</feature>
<dbReference type="InterPro" id="IPR039790">
    <property type="entry name" value="CHRD1"/>
</dbReference>
<dbReference type="PROSITE" id="PS51203">
    <property type="entry name" value="CS"/>
    <property type="match status" value="1"/>
</dbReference>
<keyword evidence="2" id="KW-0677">Repeat</keyword>
<organism evidence="7 8">
    <name type="scientific">Ridgeia piscesae</name>
    <name type="common">Tubeworm</name>
    <dbReference type="NCBI Taxonomy" id="27915"/>
    <lineage>
        <taxon>Eukaryota</taxon>
        <taxon>Metazoa</taxon>
        <taxon>Spiralia</taxon>
        <taxon>Lophotrochozoa</taxon>
        <taxon>Annelida</taxon>
        <taxon>Polychaeta</taxon>
        <taxon>Sedentaria</taxon>
        <taxon>Canalipalpata</taxon>
        <taxon>Sabellida</taxon>
        <taxon>Siboglinidae</taxon>
        <taxon>Ridgeia</taxon>
    </lineage>
</organism>
<dbReference type="Pfam" id="PF04968">
    <property type="entry name" value="CHORD"/>
    <property type="match status" value="2"/>
</dbReference>
<sequence>MAEEGYLQCYHKGCGKKYDPTNNKEGCCKFHPGEPVFHDALKGWSCCKKRSTDFTEFLNIPGCTSGIHSNEKPAPVEQPKANDVQEDVIVEQKPKQTMRKPDPEPMTRPDENEPRVRLPVTVGETLKQALQKQMGQLTLQENGPAAGEVKKGTICKRSGCSKSYEDESSNKETCTYHSGVPIFHEGMKYWSCCQRKTSDFNNFLSQEGCLTGQHMWFKADTEAEKNSSCRIDWHQTASHVTVSVFAKVANPEKSWVEVNHVSLNFNIEYDGGKLVFAKCLILRGVIDPSRSSVKMLGTKVEVKLKKSEPGSWPCLEMCWGGEQ</sequence>